<accession>A0ABV2R578</accession>
<reference evidence="1 2" key="1">
    <citation type="submission" date="2024-06" db="EMBL/GenBank/DDBJ databases">
        <title>Sorghum-associated microbial communities from plants grown in Nebraska, USA.</title>
        <authorList>
            <person name="Schachtman D."/>
        </authorList>
    </citation>
    <scope>NUCLEOTIDE SEQUENCE [LARGE SCALE GENOMIC DNA]</scope>
    <source>
        <strain evidence="1 2">3207</strain>
    </source>
</reference>
<gene>
    <name evidence="1" type="ORF">ABIE08_004399</name>
</gene>
<dbReference type="Proteomes" id="UP001549321">
    <property type="component" value="Unassembled WGS sequence"/>
</dbReference>
<sequence>MNDFNDFPLDVENGEPVIATIAHWHEPAPLKGGFSIPACSYGVNLVVGGQFVRQLWGAGYAPEPIPIISHALWRVLNVVPATSLLEVEAMADFGLSWGPNGYVANRLSGRKLAERNLALWSLMQELQAAHQAGRWSFTPLPKKKADRWSLFKAKETDLLVARPATLKHKARHSPTPDTYPRGIAFLQGGTV</sequence>
<dbReference type="RefSeq" id="WP_354554039.1">
    <property type="nucleotide sequence ID" value="NZ_JBEPSM010000004.1"/>
</dbReference>
<organism evidence="1 2">
    <name type="scientific">Kaistia defluvii</name>
    <dbReference type="NCBI Taxonomy" id="410841"/>
    <lineage>
        <taxon>Bacteria</taxon>
        <taxon>Pseudomonadati</taxon>
        <taxon>Pseudomonadota</taxon>
        <taxon>Alphaproteobacteria</taxon>
        <taxon>Hyphomicrobiales</taxon>
        <taxon>Kaistiaceae</taxon>
        <taxon>Kaistia</taxon>
    </lineage>
</organism>
<protein>
    <submittedName>
        <fullName evidence="1">Uncharacterized protein</fullName>
    </submittedName>
</protein>
<comment type="caution">
    <text evidence="1">The sequence shown here is derived from an EMBL/GenBank/DDBJ whole genome shotgun (WGS) entry which is preliminary data.</text>
</comment>
<evidence type="ECO:0000313" key="1">
    <source>
        <dbReference type="EMBL" id="MET4636441.1"/>
    </source>
</evidence>
<dbReference type="EMBL" id="JBEPSM010000004">
    <property type="protein sequence ID" value="MET4636441.1"/>
    <property type="molecule type" value="Genomic_DNA"/>
</dbReference>
<keyword evidence="2" id="KW-1185">Reference proteome</keyword>
<evidence type="ECO:0000313" key="2">
    <source>
        <dbReference type="Proteomes" id="UP001549321"/>
    </source>
</evidence>
<proteinExistence type="predicted"/>
<name>A0ABV2R578_9HYPH</name>